<reference evidence="2" key="1">
    <citation type="submission" date="2022-08" db="EMBL/GenBank/DDBJ databases">
        <authorList>
            <person name="Dzunkova M."/>
            <person name="La Clair J."/>
            <person name="Tyml T."/>
            <person name="Doud D."/>
            <person name="Schulz F."/>
            <person name="Piquer S."/>
            <person name="Porcel Sanchis D."/>
            <person name="Osborn A."/>
            <person name="Robinson D."/>
            <person name="Louie K.B."/>
            <person name="Bowen B.P."/>
            <person name="Bowers R."/>
            <person name="Lee J."/>
            <person name="Arnau Llombart V."/>
            <person name="Diaz Villanueva W."/>
            <person name="Gosliner T."/>
            <person name="Northen T."/>
            <person name="Cheng J.-F."/>
            <person name="Burkart M.D."/>
            <person name="Woyke T."/>
        </authorList>
    </citation>
    <scope>NUCLEOTIDE SEQUENCE</scope>
    <source>
        <strain evidence="2">Df01</strain>
    </source>
</reference>
<name>A0ABT7QLZ5_9GAMM</name>
<accession>A0ABT7QLZ5</accession>
<dbReference type="InterPro" id="IPR051604">
    <property type="entry name" value="Ergot_Alk_Oxidoreductase"/>
</dbReference>
<evidence type="ECO:0000259" key="1">
    <source>
        <dbReference type="Pfam" id="PF05368"/>
    </source>
</evidence>
<organism evidence="2 3">
    <name type="scientific">Candidatus Doriopsillibacter californiensis</name>
    <dbReference type="NCBI Taxonomy" id="2970740"/>
    <lineage>
        <taxon>Bacteria</taxon>
        <taxon>Pseudomonadati</taxon>
        <taxon>Pseudomonadota</taxon>
        <taxon>Gammaproteobacteria</taxon>
        <taxon>Candidatus Tethybacterales</taxon>
        <taxon>Candidatus Persebacteraceae</taxon>
        <taxon>Candidatus Doriopsillibacter</taxon>
    </lineage>
</organism>
<proteinExistence type="predicted"/>
<dbReference type="Gene3D" id="3.90.25.10">
    <property type="entry name" value="UDP-galactose 4-epimerase, domain 1"/>
    <property type="match status" value="1"/>
</dbReference>
<keyword evidence="3" id="KW-1185">Reference proteome</keyword>
<dbReference type="PANTHER" id="PTHR43162:SF1">
    <property type="entry name" value="PRESTALK A DIFFERENTIATION PROTEIN A"/>
    <property type="match status" value="1"/>
</dbReference>
<evidence type="ECO:0000313" key="2">
    <source>
        <dbReference type="EMBL" id="MDM5147747.1"/>
    </source>
</evidence>
<gene>
    <name evidence="2" type="ORF">NQX30_05120</name>
</gene>
<dbReference type="Proteomes" id="UP001168167">
    <property type="component" value="Unassembled WGS sequence"/>
</dbReference>
<dbReference type="Pfam" id="PF05368">
    <property type="entry name" value="NmrA"/>
    <property type="match status" value="1"/>
</dbReference>
<evidence type="ECO:0000313" key="3">
    <source>
        <dbReference type="Proteomes" id="UP001168167"/>
    </source>
</evidence>
<protein>
    <submittedName>
        <fullName evidence="2">NAD(P)H-binding protein</fullName>
    </submittedName>
</protein>
<dbReference type="EMBL" id="JANQAO010000003">
    <property type="protein sequence ID" value="MDM5147747.1"/>
    <property type="molecule type" value="Genomic_DNA"/>
</dbReference>
<dbReference type="PANTHER" id="PTHR43162">
    <property type="match status" value="1"/>
</dbReference>
<reference evidence="2" key="2">
    <citation type="journal article" date="2023" name="Microbiome">
        <title>Synthase-selected sorting approach identifies a beta-lactone synthase in a nudibranch symbiotic bacterium.</title>
        <authorList>
            <person name="Dzunkova M."/>
            <person name="La Clair J.J."/>
            <person name="Tyml T."/>
            <person name="Doud D."/>
            <person name="Schulz F."/>
            <person name="Piquer-Esteban S."/>
            <person name="Porcel Sanchis D."/>
            <person name="Osborn A."/>
            <person name="Robinson D."/>
            <person name="Louie K.B."/>
            <person name="Bowen B.P."/>
            <person name="Bowers R.M."/>
            <person name="Lee J."/>
            <person name="Arnau V."/>
            <person name="Diaz-Villanueva W."/>
            <person name="Stepanauskas R."/>
            <person name="Gosliner T."/>
            <person name="Date S.V."/>
            <person name="Northen T.R."/>
            <person name="Cheng J.F."/>
            <person name="Burkart M.D."/>
            <person name="Woyke T."/>
        </authorList>
    </citation>
    <scope>NUCLEOTIDE SEQUENCE</scope>
    <source>
        <strain evidence="2">Df01</strain>
    </source>
</reference>
<dbReference type="InterPro" id="IPR036291">
    <property type="entry name" value="NAD(P)-bd_dom_sf"/>
</dbReference>
<feature type="domain" description="NmrA-like" evidence="1">
    <location>
        <begin position="6"/>
        <end position="264"/>
    </location>
</feature>
<comment type="caution">
    <text evidence="2">The sequence shown here is derived from an EMBL/GenBank/DDBJ whole genome shotgun (WGS) entry which is preliminary data.</text>
</comment>
<dbReference type="InterPro" id="IPR008030">
    <property type="entry name" value="NmrA-like"/>
</dbReference>
<sequence length="298" mass="33507">MSSYPLIFGASGLTGTETARLLSLAKVPLRVSYREQADLNVLRNYAVEPVYADYADVNTIKKAMQDVSSALLILPIHEQMAEWGKRVIDCAKKTKLPRLVLLSNLGANEQSANDIPRMHGEIIASLKESGIPYDIVKSAPYFQNLFWNVITIVRNRQFSLPLDNIEIPYIDVQDLSIVFAKLLYETREGNNEYYLTGPQPLSMFRFSRQLSLALGKSIRYVPSPPQAGAQTFRDMGLTRWLSQAIADMYKDYATGNYSQITKDFEKIMGRKPTGISSFLERNISVFTDPTVPAGFLES</sequence>
<dbReference type="SUPFAM" id="SSF51735">
    <property type="entry name" value="NAD(P)-binding Rossmann-fold domains"/>
    <property type="match status" value="1"/>
</dbReference>
<dbReference type="Gene3D" id="3.40.50.720">
    <property type="entry name" value="NAD(P)-binding Rossmann-like Domain"/>
    <property type="match status" value="1"/>
</dbReference>